<dbReference type="GO" id="GO:0006751">
    <property type="term" value="P:glutathione catabolic process"/>
    <property type="evidence" value="ECO:0007669"/>
    <property type="project" value="InterPro"/>
</dbReference>
<evidence type="ECO:0000313" key="5">
    <source>
        <dbReference type="Proteomes" id="UP000693970"/>
    </source>
</evidence>
<reference evidence="4" key="1">
    <citation type="journal article" date="2021" name="Sci. Rep.">
        <title>Diploid genomic architecture of Nitzschia inconspicua, an elite biomass production diatom.</title>
        <authorList>
            <person name="Oliver A."/>
            <person name="Podell S."/>
            <person name="Pinowska A."/>
            <person name="Traller J.C."/>
            <person name="Smith S.R."/>
            <person name="McClure R."/>
            <person name="Beliaev A."/>
            <person name="Bohutskyi P."/>
            <person name="Hill E.A."/>
            <person name="Rabines A."/>
            <person name="Zheng H."/>
            <person name="Allen L.Z."/>
            <person name="Kuo A."/>
            <person name="Grigoriev I.V."/>
            <person name="Allen A.E."/>
            <person name="Hazlebeck D."/>
            <person name="Allen E.E."/>
        </authorList>
    </citation>
    <scope>NUCLEOTIDE SEQUENCE</scope>
    <source>
        <strain evidence="4">Hildebrandi</strain>
    </source>
</reference>
<sequence>MASIDQSLGAGITSFPATLPTENNDESCEIQSPISVKTEDTPLTPEGRRRQGLTRRSFVAAESLFHAMVTRAFSIAGADHNDYDPAAMEDTDNDDAENNGHPTEDNDNDDEYFGKRRDGPSLCRGRSACCIVSSLILLGVSVTLGVMMATHKTSSWSIPPYSSSNGSCAADKYSVLSLKESASVEGLKHGAVASDHPVCSQVGSDILKQGGNAVDAAVATVLCLGVANPASSGLGGGAFMLIHSSRENFERKDPATFPEFIDARDVSLADEQGTFMTEVVDCRETAPEKSSTDMYSGLPNTASAIGPLAIAIPGELRGMELAHARHGKLPWKDVVEPARVLAQNGIPVGEHLASDIKGVVTKFPKYGDFPALQRHLTHSGSSETYLKEGELLKNPSLAETLRQVAEQGADALYTDANAEKLVQEIQDAGGILTIRDMAGYKATLRSPVHADVSGFTVVGVPPPSSGGAVVIGAARFLAGYKTPLAATADSLSMHRIVEAMRHAFSIRMSLSDPLYNTGVNNDAVADLTAGDYMESLRRITKDNSTLGLSQYGGEKWAQLNDDDTMKEAQDAHEGDRRRDLLRQRRLARPFGYLDDSGTSHLSVVDKDGNAVALTSSINGIFGSWIFSEATGVLLGNTMDDFGVPGRSNFYGLKPSEANFILPGKKPLSSMSPTMVFRRQEGMYAAETMGWGDLVLTLGGSGGPKIITAVLQVLLNVCFLGMPLFEAMARPRVHDQLVYHDAVVTGTEKDVLEQGPTLAVSQRTKDSLIQRGHSLLDIDYTGCVQAVSVDLDTKTLSAVSDIRKGGSPAGY</sequence>
<protein>
    <submittedName>
        <fullName evidence="4">Gamma-glutamyltransferase 1</fullName>
    </submittedName>
</protein>
<feature type="binding site" evidence="2">
    <location>
        <position position="283"/>
    </location>
    <ligand>
        <name>L-glutamate</name>
        <dbReference type="ChEBI" id="CHEBI:29985"/>
    </ligand>
</feature>
<evidence type="ECO:0000256" key="2">
    <source>
        <dbReference type="PIRSR" id="PIRSR600101-2"/>
    </source>
</evidence>
<name>A0A9K3M614_9STRA</name>
<evidence type="ECO:0000256" key="3">
    <source>
        <dbReference type="SAM" id="MobiDB-lite"/>
    </source>
</evidence>
<evidence type="ECO:0000256" key="1">
    <source>
        <dbReference type="PIRSR" id="PIRSR600101-1"/>
    </source>
</evidence>
<feature type="region of interest" description="Disordered" evidence="3">
    <location>
        <begin position="1"/>
        <end position="54"/>
    </location>
</feature>
<feature type="binding site" evidence="2">
    <location>
        <begin position="668"/>
        <end position="669"/>
    </location>
    <ligand>
        <name>L-glutamate</name>
        <dbReference type="ChEBI" id="CHEBI:29985"/>
    </ligand>
</feature>
<feature type="region of interest" description="Disordered" evidence="3">
    <location>
        <begin position="83"/>
        <end position="113"/>
    </location>
</feature>
<dbReference type="Pfam" id="PF01019">
    <property type="entry name" value="G_glu_transpept"/>
    <property type="match status" value="2"/>
</dbReference>
<dbReference type="InterPro" id="IPR000101">
    <property type="entry name" value="GGT_peptidase"/>
</dbReference>
<dbReference type="PANTHER" id="PTHR11686:SF9">
    <property type="entry name" value="RE13973P"/>
    <property type="match status" value="1"/>
</dbReference>
<reference evidence="4" key="2">
    <citation type="submission" date="2021-04" db="EMBL/GenBank/DDBJ databases">
        <authorList>
            <person name="Podell S."/>
        </authorList>
    </citation>
    <scope>NUCLEOTIDE SEQUENCE</scope>
    <source>
        <strain evidence="4">Hildebrandi</strain>
    </source>
</reference>
<dbReference type="AlphaFoldDB" id="A0A9K3M614"/>
<feature type="binding site" evidence="2">
    <location>
        <position position="640"/>
    </location>
    <ligand>
        <name>L-glutamate</name>
        <dbReference type="ChEBI" id="CHEBI:29985"/>
    </ligand>
</feature>
<accession>A0A9K3M614</accession>
<feature type="compositionally biased region" description="Acidic residues" evidence="3">
    <location>
        <begin position="87"/>
        <end position="97"/>
    </location>
</feature>
<proteinExistence type="predicted"/>
<feature type="binding site" evidence="2">
    <location>
        <position position="702"/>
    </location>
    <ligand>
        <name>L-glutamate</name>
        <dbReference type="ChEBI" id="CHEBI:29985"/>
    </ligand>
</feature>
<keyword evidence="5" id="KW-1185">Reference proteome</keyword>
<dbReference type="EMBL" id="JAGRRH010000001">
    <property type="protein sequence ID" value="KAG7374632.1"/>
    <property type="molecule type" value="Genomic_DNA"/>
</dbReference>
<dbReference type="GO" id="GO:0036374">
    <property type="term" value="F:glutathione hydrolase activity"/>
    <property type="evidence" value="ECO:0007669"/>
    <property type="project" value="InterPro"/>
</dbReference>
<organism evidence="4 5">
    <name type="scientific">Nitzschia inconspicua</name>
    <dbReference type="NCBI Taxonomy" id="303405"/>
    <lineage>
        <taxon>Eukaryota</taxon>
        <taxon>Sar</taxon>
        <taxon>Stramenopiles</taxon>
        <taxon>Ochrophyta</taxon>
        <taxon>Bacillariophyta</taxon>
        <taxon>Bacillariophyceae</taxon>
        <taxon>Bacillariophycidae</taxon>
        <taxon>Bacillariales</taxon>
        <taxon>Bacillariaceae</taxon>
        <taxon>Nitzschia</taxon>
    </lineage>
</organism>
<feature type="binding site" evidence="2">
    <location>
        <begin position="616"/>
        <end position="618"/>
    </location>
    <ligand>
        <name>L-glutamate</name>
        <dbReference type="ChEBI" id="CHEBI:29985"/>
    </ligand>
</feature>
<feature type="active site" description="Nucleophile" evidence="1">
    <location>
        <position position="598"/>
    </location>
</feature>
<dbReference type="PANTHER" id="PTHR11686">
    <property type="entry name" value="GAMMA GLUTAMYL TRANSPEPTIDASE"/>
    <property type="match status" value="1"/>
</dbReference>
<evidence type="ECO:0000313" key="4">
    <source>
        <dbReference type="EMBL" id="KAG7374632.1"/>
    </source>
</evidence>
<dbReference type="GO" id="GO:0005886">
    <property type="term" value="C:plasma membrane"/>
    <property type="evidence" value="ECO:0007669"/>
    <property type="project" value="TreeGrafter"/>
</dbReference>
<gene>
    <name evidence="4" type="ORF">IV203_013727</name>
</gene>
<dbReference type="Proteomes" id="UP000693970">
    <property type="component" value="Unassembled WGS sequence"/>
</dbReference>
<dbReference type="OrthoDB" id="2015213at2759"/>
<comment type="caution">
    <text evidence="4">The sequence shown here is derived from an EMBL/GenBank/DDBJ whole genome shotgun (WGS) entry which is preliminary data.</text>
</comment>